<dbReference type="SUPFAM" id="SSF48065">
    <property type="entry name" value="DBL homology domain (DH-domain)"/>
    <property type="match status" value="1"/>
</dbReference>
<feature type="non-terminal residue" evidence="1">
    <location>
        <position position="61"/>
    </location>
</feature>
<feature type="non-terminal residue" evidence="1">
    <location>
        <position position="1"/>
    </location>
</feature>
<keyword evidence="2" id="KW-1185">Reference proteome</keyword>
<evidence type="ECO:0000313" key="1">
    <source>
        <dbReference type="EMBL" id="MED6239075.1"/>
    </source>
</evidence>
<protein>
    <submittedName>
        <fullName evidence="1">Pleckstrin y domain-containing G member 1</fullName>
    </submittedName>
</protein>
<accession>A0ABU7AMG1</accession>
<dbReference type="Proteomes" id="UP001345963">
    <property type="component" value="Unassembled WGS sequence"/>
</dbReference>
<sequence>ELLQDLEMCDNDPVAIARCFVMKSEDFDIYTQYCTNYPKIVLLIRLFYKSHTSSLCSHLSY</sequence>
<comment type="caution">
    <text evidence="1">The sequence shown here is derived from an EMBL/GenBank/DDBJ whole genome shotgun (WGS) entry which is preliminary data.</text>
</comment>
<proteinExistence type="predicted"/>
<gene>
    <name evidence="1" type="primary">PLEKHG1</name>
    <name evidence="1" type="ORF">ATANTOWER_001420</name>
</gene>
<reference evidence="1 2" key="1">
    <citation type="submission" date="2021-07" db="EMBL/GenBank/DDBJ databases">
        <authorList>
            <person name="Palmer J.M."/>
        </authorList>
    </citation>
    <scope>NUCLEOTIDE SEQUENCE [LARGE SCALE GENOMIC DNA]</scope>
    <source>
        <strain evidence="1 2">AT_MEX2019</strain>
        <tissue evidence="1">Muscle</tissue>
    </source>
</reference>
<dbReference type="InterPro" id="IPR035899">
    <property type="entry name" value="DBL_dom_sf"/>
</dbReference>
<dbReference type="EMBL" id="JAHUTI010020813">
    <property type="protein sequence ID" value="MED6239075.1"/>
    <property type="molecule type" value="Genomic_DNA"/>
</dbReference>
<dbReference type="PANTHER" id="PTHR45924:SF4">
    <property type="entry name" value="PLECKSTRIN HOMOLOGY DOMAIN-CONTAINING FAMILY G MEMBER 3"/>
    <property type="match status" value="1"/>
</dbReference>
<dbReference type="Gene3D" id="1.20.900.10">
    <property type="entry name" value="Dbl homology (DH) domain"/>
    <property type="match status" value="1"/>
</dbReference>
<organism evidence="1 2">
    <name type="scientific">Ataeniobius toweri</name>
    <dbReference type="NCBI Taxonomy" id="208326"/>
    <lineage>
        <taxon>Eukaryota</taxon>
        <taxon>Metazoa</taxon>
        <taxon>Chordata</taxon>
        <taxon>Craniata</taxon>
        <taxon>Vertebrata</taxon>
        <taxon>Euteleostomi</taxon>
        <taxon>Actinopterygii</taxon>
        <taxon>Neopterygii</taxon>
        <taxon>Teleostei</taxon>
        <taxon>Neoteleostei</taxon>
        <taxon>Acanthomorphata</taxon>
        <taxon>Ovalentaria</taxon>
        <taxon>Atherinomorphae</taxon>
        <taxon>Cyprinodontiformes</taxon>
        <taxon>Goodeidae</taxon>
        <taxon>Ataeniobius</taxon>
    </lineage>
</organism>
<evidence type="ECO:0000313" key="2">
    <source>
        <dbReference type="Proteomes" id="UP001345963"/>
    </source>
</evidence>
<name>A0ABU7AMG1_9TELE</name>
<dbReference type="PANTHER" id="PTHR45924">
    <property type="entry name" value="FI17866P1"/>
    <property type="match status" value="1"/>
</dbReference>